<dbReference type="Gene3D" id="3.30.200.20">
    <property type="entry name" value="Phosphorylase Kinase, domain 1"/>
    <property type="match status" value="1"/>
</dbReference>
<comment type="catalytic activity">
    <reaction evidence="10">
        <text>L-seryl-[protein] + ATP = O-phospho-L-seryl-[protein] + ADP + H(+)</text>
        <dbReference type="Rhea" id="RHEA:17989"/>
        <dbReference type="Rhea" id="RHEA-COMP:9863"/>
        <dbReference type="Rhea" id="RHEA-COMP:11604"/>
        <dbReference type="ChEBI" id="CHEBI:15378"/>
        <dbReference type="ChEBI" id="CHEBI:29999"/>
        <dbReference type="ChEBI" id="CHEBI:30616"/>
        <dbReference type="ChEBI" id="CHEBI:83421"/>
        <dbReference type="ChEBI" id="CHEBI:456216"/>
        <dbReference type="EC" id="2.7.11.24"/>
    </reaction>
</comment>
<name>A0A8B7ZV18_ACAPL</name>
<dbReference type="GO" id="GO:0005524">
    <property type="term" value="F:ATP binding"/>
    <property type="evidence" value="ECO:0007669"/>
    <property type="project" value="UniProtKB-UniRule"/>
</dbReference>
<dbReference type="InterPro" id="IPR017441">
    <property type="entry name" value="Protein_kinase_ATP_BS"/>
</dbReference>
<feature type="region of interest" description="Disordered" evidence="13">
    <location>
        <begin position="1021"/>
        <end position="1052"/>
    </location>
</feature>
<keyword evidence="3 12" id="KW-0723">Serine/threonine-protein kinase</keyword>
<evidence type="ECO:0000256" key="5">
    <source>
        <dbReference type="ARBA" id="ARBA00022679"/>
    </source>
</evidence>
<feature type="compositionally biased region" description="Basic and acidic residues" evidence="13">
    <location>
        <begin position="469"/>
        <end position="486"/>
    </location>
</feature>
<dbReference type="PROSITE" id="PS00107">
    <property type="entry name" value="PROTEIN_KINASE_ATP"/>
    <property type="match status" value="1"/>
</dbReference>
<feature type="signal peptide" evidence="14">
    <location>
        <begin position="1"/>
        <end position="23"/>
    </location>
</feature>
<evidence type="ECO:0000256" key="13">
    <source>
        <dbReference type="SAM" id="MobiDB-lite"/>
    </source>
</evidence>
<dbReference type="InterPro" id="IPR011009">
    <property type="entry name" value="Kinase-like_dom_sf"/>
</dbReference>
<dbReference type="FunFam" id="1.10.510.10:FF:000040">
    <property type="entry name" value="Mitogen-activated protein kinase"/>
    <property type="match status" value="1"/>
</dbReference>
<evidence type="ECO:0000313" key="17">
    <source>
        <dbReference type="RefSeq" id="XP_022107361.1"/>
    </source>
</evidence>
<feature type="domain" description="Protein kinase" evidence="15">
    <location>
        <begin position="51"/>
        <end position="345"/>
    </location>
</feature>
<feature type="compositionally biased region" description="Polar residues" evidence="13">
    <location>
        <begin position="881"/>
        <end position="911"/>
    </location>
</feature>
<sequence>MFTHLFPALWFTLQLFLRPQRSAMQQAATKNLRAFKTKCLDVYFDLDNSEYRAIQNIGTGAYGVVCSAVHKKSSEKVAIKKIPNAFEELTTAKRTYRELKIMRHFRHENVIGIREILMPRESLSDFRDVYVVLDLMESDLHHIIHSQQAVSMEHIRYFLYQILRGLKYIHSANVVHRDLKPSNLLVNENCELKIGDFGMARGLSGSADSKRKMFMTVYVATRWYRAPELLFSNDDYSYAVDMWSVGCIFAEMLGRKQIFPGKNPMHQLSLIIEVLGMPPDSLLRSTNSDQIYNFFHRNFGEKQSTNLREKYPNLDDDGRDLLSKMLVFNPSERISVKEALSHPFLAKYHDPDDEPDCFPVFDFSFEQEDLTKQQIRQNVGKMILKYQRTKLFAGKKLPGSLSIVKTPTAIPATSTACQETKSAILQSAAAPVFPANPLPVSNPPSTDQSSDAKEPPQKGIFKVPSLPTGEKKLLPAEPKPPPKEADGEPDALSVSAVPTLTVTNDVDMKSASRSAQNTADSSMDRLAQGASTYATLTASSTNTISDDVEMKSAKGEQNQLVTESSIGPCVSEPVDVDMKSARQGEAGVVSISSQVQSTLNISKQPECMQSTGQKTISQDTKELIKAALRQSALKNKMRKDSEAEKGGGKIPVTALSRQREREQKRRQKLRRSLERQKRGKGKGKKATENSEEDKHQLLTNEDRNLLERWNKMLSKKKEMEESTGETDRADKESSRPGPDLGKVSQDKSLLTHRCVGSDAALATLSADASKSTQGSPNCSSLAEPQVGEPLSSMTSTVSSLQQKQKTAQTGPELCEKIPASGAVEPASMLSQQQVSSLGSTPPSVIFTFPMATQAQQNSLSGTIKFLPTSVNSFGVNDPQLFLSQPSSQPMNTNPNHSFLPQSDVESSNGTTARPIRDQQVPIAASSTSKPPASTADSAIAQLLERYPTAVSSSFSPTGVKGDSNSGFQQYRTRHYSDRETPSPPHNIQQSPPAYEDALKKKLINYKSPTGNQHSYLYKQSSQYHNASKQSPVATADPQATQPNPSTDPTPPDLAQVIRQLSKSAMEDSLPPVLQVTPKGDGAGYGLSMDLEDWFEGSLGSPPGACKLDSGPLSASLLSDWLEVRNMNMDDMMAVQQELGLMSPFNMLDIPGLVVSPKDKDRV</sequence>
<comment type="cofactor">
    <cofactor evidence="1 12">
        <name>Mg(2+)</name>
        <dbReference type="ChEBI" id="CHEBI:18420"/>
    </cofactor>
</comment>
<feature type="region of interest" description="Disordered" evidence="13">
    <location>
        <begin position="504"/>
        <end position="526"/>
    </location>
</feature>
<dbReference type="AlphaFoldDB" id="A0A8B7ZV18"/>
<dbReference type="InterPro" id="IPR050117">
    <property type="entry name" value="MAPK"/>
</dbReference>
<dbReference type="EC" id="2.7.11.24" evidence="2 12"/>
<keyword evidence="12" id="KW-0460">Magnesium</keyword>
<proteinExistence type="inferred from homology"/>
<feature type="chain" id="PRO_5034528096" description="Mitogen-activated protein kinase" evidence="14">
    <location>
        <begin position="24"/>
        <end position="1162"/>
    </location>
</feature>
<feature type="compositionally biased region" description="Polar residues" evidence="13">
    <location>
        <begin position="511"/>
        <end position="521"/>
    </location>
</feature>
<dbReference type="PROSITE" id="PS01351">
    <property type="entry name" value="MAPK"/>
    <property type="match status" value="1"/>
</dbReference>
<keyword evidence="5 12" id="KW-0808">Transferase</keyword>
<feature type="compositionally biased region" description="Basic and acidic residues" evidence="13">
    <location>
        <begin position="685"/>
        <end position="734"/>
    </location>
</feature>
<keyword evidence="8 11" id="KW-0067">ATP-binding</keyword>
<evidence type="ECO:0000256" key="4">
    <source>
        <dbReference type="ARBA" id="ARBA00022553"/>
    </source>
</evidence>
<dbReference type="RefSeq" id="XP_022107361.1">
    <property type="nucleotide sequence ID" value="XM_022251669.1"/>
</dbReference>
<dbReference type="InterPro" id="IPR000719">
    <property type="entry name" value="Prot_kinase_dom"/>
</dbReference>
<reference evidence="17" key="1">
    <citation type="submission" date="2025-08" db="UniProtKB">
        <authorList>
            <consortium name="RefSeq"/>
        </authorList>
    </citation>
    <scope>IDENTIFICATION</scope>
</reference>
<dbReference type="PROSITE" id="PS00108">
    <property type="entry name" value="PROTEIN_KINASE_ST"/>
    <property type="match status" value="1"/>
</dbReference>
<feature type="compositionally biased region" description="Low complexity" evidence="13">
    <location>
        <begin position="923"/>
        <end position="935"/>
    </location>
</feature>
<comment type="activity regulation">
    <text evidence="12">Activated by threonine and tyrosine phosphorylation.</text>
</comment>
<feature type="region of interest" description="Disordered" evidence="13">
    <location>
        <begin position="765"/>
        <end position="812"/>
    </location>
</feature>
<dbReference type="SUPFAM" id="SSF56112">
    <property type="entry name" value="Protein kinase-like (PK-like)"/>
    <property type="match status" value="1"/>
</dbReference>
<keyword evidence="4" id="KW-0597">Phosphoprotein</keyword>
<dbReference type="KEGG" id="aplc:110988303"/>
<feature type="binding site" evidence="11">
    <location>
        <position position="81"/>
    </location>
    <ligand>
        <name>ATP</name>
        <dbReference type="ChEBI" id="CHEBI:30616"/>
    </ligand>
</feature>
<feature type="region of interest" description="Disordered" evidence="13">
    <location>
        <begin position="880"/>
        <end position="935"/>
    </location>
</feature>
<dbReference type="GO" id="GO:0004707">
    <property type="term" value="F:MAP kinase activity"/>
    <property type="evidence" value="ECO:0007669"/>
    <property type="project" value="UniProtKB-EC"/>
</dbReference>
<evidence type="ECO:0000256" key="6">
    <source>
        <dbReference type="ARBA" id="ARBA00022741"/>
    </source>
</evidence>
<keyword evidence="16" id="KW-1185">Reference proteome</keyword>
<dbReference type="OrthoDB" id="192887at2759"/>
<accession>A0A8B7ZV18</accession>
<feature type="region of interest" description="Disordered" evidence="13">
    <location>
        <begin position="435"/>
        <end position="491"/>
    </location>
</feature>
<keyword evidence="14" id="KW-0732">Signal</keyword>
<feature type="compositionally biased region" description="Basic and acidic residues" evidence="13">
    <location>
        <begin position="638"/>
        <end position="647"/>
    </location>
</feature>
<feature type="region of interest" description="Disordered" evidence="13">
    <location>
        <begin position="551"/>
        <end position="571"/>
    </location>
</feature>
<feature type="region of interest" description="Disordered" evidence="13">
    <location>
        <begin position="632"/>
        <end position="751"/>
    </location>
</feature>
<dbReference type="GeneID" id="110988303"/>
<keyword evidence="6 11" id="KW-0547">Nucleotide-binding</keyword>
<comment type="catalytic activity">
    <reaction evidence="9 12">
        <text>L-threonyl-[protein] + ATP = O-phospho-L-threonyl-[protein] + ADP + H(+)</text>
        <dbReference type="Rhea" id="RHEA:46608"/>
        <dbReference type="Rhea" id="RHEA-COMP:11060"/>
        <dbReference type="Rhea" id="RHEA-COMP:11605"/>
        <dbReference type="ChEBI" id="CHEBI:15378"/>
        <dbReference type="ChEBI" id="CHEBI:30013"/>
        <dbReference type="ChEBI" id="CHEBI:30616"/>
        <dbReference type="ChEBI" id="CHEBI:61977"/>
        <dbReference type="ChEBI" id="CHEBI:456216"/>
        <dbReference type="EC" id="2.7.11.24"/>
    </reaction>
</comment>
<evidence type="ECO:0000256" key="9">
    <source>
        <dbReference type="ARBA" id="ARBA00047592"/>
    </source>
</evidence>
<evidence type="ECO:0000256" key="11">
    <source>
        <dbReference type="PROSITE-ProRule" id="PRU10141"/>
    </source>
</evidence>
<evidence type="ECO:0000256" key="8">
    <source>
        <dbReference type="ARBA" id="ARBA00022840"/>
    </source>
</evidence>
<dbReference type="InterPro" id="IPR008271">
    <property type="entry name" value="Ser/Thr_kinase_AS"/>
</dbReference>
<evidence type="ECO:0000256" key="3">
    <source>
        <dbReference type="ARBA" id="ARBA00022527"/>
    </source>
</evidence>
<dbReference type="Gene3D" id="1.10.510.10">
    <property type="entry name" value="Transferase(Phosphotransferase) domain 1"/>
    <property type="match status" value="1"/>
</dbReference>
<dbReference type="SMART" id="SM00220">
    <property type="entry name" value="S_TKc"/>
    <property type="match status" value="1"/>
</dbReference>
<evidence type="ECO:0000256" key="12">
    <source>
        <dbReference type="RuleBase" id="RU361165"/>
    </source>
</evidence>
<dbReference type="Proteomes" id="UP000694845">
    <property type="component" value="Unplaced"/>
</dbReference>
<protein>
    <recommendedName>
        <fullName evidence="2 12">Mitogen-activated protein kinase</fullName>
        <ecNumber evidence="2 12">2.7.11.24</ecNumber>
    </recommendedName>
</protein>
<dbReference type="FunFam" id="3.30.200.20:FF:000028">
    <property type="entry name" value="Mitogen-activated protein kinase"/>
    <property type="match status" value="1"/>
</dbReference>
<feature type="compositionally biased region" description="Polar residues" evidence="13">
    <location>
        <begin position="1021"/>
        <end position="1044"/>
    </location>
</feature>
<organism evidence="16 17">
    <name type="scientific">Acanthaster planci</name>
    <name type="common">Crown-of-thorns starfish</name>
    <dbReference type="NCBI Taxonomy" id="133434"/>
    <lineage>
        <taxon>Eukaryota</taxon>
        <taxon>Metazoa</taxon>
        <taxon>Echinodermata</taxon>
        <taxon>Eleutherozoa</taxon>
        <taxon>Asterozoa</taxon>
        <taxon>Asteroidea</taxon>
        <taxon>Valvatacea</taxon>
        <taxon>Valvatida</taxon>
        <taxon>Acanthasteridae</taxon>
        <taxon>Acanthaster</taxon>
    </lineage>
</organism>
<dbReference type="Pfam" id="PF00069">
    <property type="entry name" value="Pkinase"/>
    <property type="match status" value="1"/>
</dbReference>
<comment type="similarity">
    <text evidence="12">Belongs to the protein kinase superfamily. Ser/Thr protein kinase family. MAP kinase subfamily.</text>
</comment>
<dbReference type="PANTHER" id="PTHR24055">
    <property type="entry name" value="MITOGEN-ACTIVATED PROTEIN KINASE"/>
    <property type="match status" value="1"/>
</dbReference>
<evidence type="ECO:0000259" key="15">
    <source>
        <dbReference type="PROSITE" id="PS50011"/>
    </source>
</evidence>
<evidence type="ECO:0000256" key="7">
    <source>
        <dbReference type="ARBA" id="ARBA00022777"/>
    </source>
</evidence>
<evidence type="ECO:0000256" key="10">
    <source>
        <dbReference type="ARBA" id="ARBA00048312"/>
    </source>
</evidence>
<feature type="compositionally biased region" description="Polar residues" evidence="13">
    <location>
        <begin position="555"/>
        <end position="565"/>
    </location>
</feature>
<keyword evidence="7 12" id="KW-0418">Kinase</keyword>
<dbReference type="PROSITE" id="PS50011">
    <property type="entry name" value="PROTEIN_KINASE_DOM"/>
    <property type="match status" value="1"/>
</dbReference>
<evidence type="ECO:0000313" key="16">
    <source>
        <dbReference type="Proteomes" id="UP000694845"/>
    </source>
</evidence>
<feature type="compositionally biased region" description="Polar residues" evidence="13">
    <location>
        <begin position="791"/>
        <end position="809"/>
    </location>
</feature>
<evidence type="ECO:0000256" key="14">
    <source>
        <dbReference type="SAM" id="SignalP"/>
    </source>
</evidence>
<evidence type="ECO:0000256" key="2">
    <source>
        <dbReference type="ARBA" id="ARBA00012411"/>
    </source>
</evidence>
<evidence type="ECO:0000256" key="1">
    <source>
        <dbReference type="ARBA" id="ARBA00001946"/>
    </source>
</evidence>
<dbReference type="CDD" id="cd07855">
    <property type="entry name" value="STKc_ERK5"/>
    <property type="match status" value="1"/>
</dbReference>
<dbReference type="InterPro" id="IPR003527">
    <property type="entry name" value="MAP_kinase_CS"/>
</dbReference>
<gene>
    <name evidence="17" type="primary">LOC110988303</name>
</gene>
<feature type="compositionally biased region" description="Polar residues" evidence="13">
    <location>
        <begin position="773"/>
        <end position="782"/>
    </location>
</feature>